<dbReference type="Proteomes" id="UP001152795">
    <property type="component" value="Unassembled WGS sequence"/>
</dbReference>
<dbReference type="OrthoDB" id="8193319at2759"/>
<comment type="similarity">
    <text evidence="3">Belongs to the HARBI1 family.</text>
</comment>
<name>A0A7D9JTT8_PARCT</name>
<comment type="caution">
    <text evidence="8">The sequence shown here is derived from an EMBL/GenBank/DDBJ whole genome shotgun (WGS) entry which is preliminary data.</text>
</comment>
<keyword evidence="5" id="KW-0479">Metal-binding</keyword>
<proteinExistence type="inferred from homology"/>
<evidence type="ECO:0000256" key="4">
    <source>
        <dbReference type="ARBA" id="ARBA00022722"/>
    </source>
</evidence>
<evidence type="ECO:0000313" key="9">
    <source>
        <dbReference type="Proteomes" id="UP001152795"/>
    </source>
</evidence>
<sequence>MSLCKHLKGLAIPSSIIKKNHSIVLMAVCDAHYKFTLVDIGDSGSNSDGAVFANSRMGDAFAKMQLHIPDAESLPGSGTMYLYVLVGDDAFQLKQKLMKPYPREVLGIRERVFNYRLSRARRIIENTFGIVAARFRVFRRPIHARVEMVVNITKATVALHNYLMSEKAFESASKYCPAGFTETEGPGGTQLEGEWRSVVQRDQGLRDLTRAGSNNYSRSAKLVCEDFSNYFLSSAGQVP</sequence>
<dbReference type="EMBL" id="CACRXK020021466">
    <property type="protein sequence ID" value="CAB4035885.1"/>
    <property type="molecule type" value="Genomic_DNA"/>
</dbReference>
<evidence type="ECO:0000256" key="2">
    <source>
        <dbReference type="ARBA" id="ARBA00004123"/>
    </source>
</evidence>
<dbReference type="GO" id="GO:0005634">
    <property type="term" value="C:nucleus"/>
    <property type="evidence" value="ECO:0007669"/>
    <property type="project" value="UniProtKB-SubCell"/>
</dbReference>
<dbReference type="GO" id="GO:0004518">
    <property type="term" value="F:nuclease activity"/>
    <property type="evidence" value="ECO:0007669"/>
    <property type="project" value="UniProtKB-KW"/>
</dbReference>
<keyword evidence="4" id="KW-0540">Nuclease</keyword>
<comment type="subcellular location">
    <subcellularLocation>
        <location evidence="2">Nucleus</location>
    </subcellularLocation>
</comment>
<dbReference type="InterPro" id="IPR045249">
    <property type="entry name" value="HARBI1-like"/>
</dbReference>
<protein>
    <submittedName>
        <fullName evidence="8">Uncharacterized protein</fullName>
    </submittedName>
</protein>
<evidence type="ECO:0000256" key="5">
    <source>
        <dbReference type="ARBA" id="ARBA00022723"/>
    </source>
</evidence>
<keyword evidence="7" id="KW-0539">Nucleus</keyword>
<gene>
    <name evidence="8" type="ORF">PACLA_8A017013</name>
</gene>
<accession>A0A7D9JTT8</accession>
<comment type="cofactor">
    <cofactor evidence="1">
        <name>a divalent metal cation</name>
        <dbReference type="ChEBI" id="CHEBI:60240"/>
    </cofactor>
</comment>
<dbReference type="AlphaFoldDB" id="A0A7D9JTT8"/>
<organism evidence="8 9">
    <name type="scientific">Paramuricea clavata</name>
    <name type="common">Red gorgonian</name>
    <name type="synonym">Violescent sea-whip</name>
    <dbReference type="NCBI Taxonomy" id="317549"/>
    <lineage>
        <taxon>Eukaryota</taxon>
        <taxon>Metazoa</taxon>
        <taxon>Cnidaria</taxon>
        <taxon>Anthozoa</taxon>
        <taxon>Octocorallia</taxon>
        <taxon>Malacalcyonacea</taxon>
        <taxon>Plexauridae</taxon>
        <taxon>Paramuricea</taxon>
    </lineage>
</organism>
<dbReference type="Pfam" id="PF13359">
    <property type="entry name" value="DDE_Tnp_4"/>
    <property type="match status" value="1"/>
</dbReference>
<dbReference type="PANTHER" id="PTHR22930:SF269">
    <property type="entry name" value="NUCLEASE HARBI1-LIKE PROTEIN"/>
    <property type="match status" value="1"/>
</dbReference>
<evidence type="ECO:0000256" key="6">
    <source>
        <dbReference type="ARBA" id="ARBA00022801"/>
    </source>
</evidence>
<dbReference type="GO" id="GO:0016787">
    <property type="term" value="F:hydrolase activity"/>
    <property type="evidence" value="ECO:0007669"/>
    <property type="project" value="UniProtKB-KW"/>
</dbReference>
<dbReference type="PANTHER" id="PTHR22930">
    <property type="match status" value="1"/>
</dbReference>
<dbReference type="GO" id="GO:0046872">
    <property type="term" value="F:metal ion binding"/>
    <property type="evidence" value="ECO:0007669"/>
    <property type="project" value="UniProtKB-KW"/>
</dbReference>
<reference evidence="8" key="1">
    <citation type="submission" date="2020-04" db="EMBL/GenBank/DDBJ databases">
        <authorList>
            <person name="Alioto T."/>
            <person name="Alioto T."/>
            <person name="Gomez Garrido J."/>
        </authorList>
    </citation>
    <scope>NUCLEOTIDE SEQUENCE</scope>
    <source>
        <strain evidence="8">A484AB</strain>
    </source>
</reference>
<evidence type="ECO:0000256" key="7">
    <source>
        <dbReference type="ARBA" id="ARBA00023242"/>
    </source>
</evidence>
<evidence type="ECO:0000256" key="3">
    <source>
        <dbReference type="ARBA" id="ARBA00006958"/>
    </source>
</evidence>
<keyword evidence="6" id="KW-0378">Hydrolase</keyword>
<dbReference type="InterPro" id="IPR027806">
    <property type="entry name" value="HARBI1_dom"/>
</dbReference>
<evidence type="ECO:0000256" key="1">
    <source>
        <dbReference type="ARBA" id="ARBA00001968"/>
    </source>
</evidence>
<keyword evidence="9" id="KW-1185">Reference proteome</keyword>
<evidence type="ECO:0000313" key="8">
    <source>
        <dbReference type="EMBL" id="CAB4035885.1"/>
    </source>
</evidence>